<evidence type="ECO:0000313" key="1">
    <source>
        <dbReference type="EMBL" id="TDR39132.1"/>
    </source>
</evidence>
<protein>
    <submittedName>
        <fullName evidence="1">Uncharacterized protein</fullName>
    </submittedName>
</protein>
<proteinExistence type="predicted"/>
<reference evidence="1 2" key="1">
    <citation type="submission" date="2019-03" db="EMBL/GenBank/DDBJ databases">
        <title>Genomic Encyclopedia of Type Strains, Phase IV (KMG-IV): sequencing the most valuable type-strain genomes for metagenomic binning, comparative biology and taxonomic classification.</title>
        <authorList>
            <person name="Goeker M."/>
        </authorList>
    </citation>
    <scope>NUCLEOTIDE SEQUENCE [LARGE SCALE GENOMIC DNA]</scope>
    <source>
        <strain evidence="1 2">DSM 21667</strain>
    </source>
</reference>
<dbReference type="AlphaFoldDB" id="A0A4R6YNF7"/>
<comment type="caution">
    <text evidence="1">The sequence shown here is derived from an EMBL/GenBank/DDBJ whole genome shotgun (WGS) entry which is preliminary data.</text>
</comment>
<accession>A0A4R6YNF7</accession>
<dbReference type="EMBL" id="SNZH01000017">
    <property type="protein sequence ID" value="TDR39132.1"/>
    <property type="molecule type" value="Genomic_DNA"/>
</dbReference>
<evidence type="ECO:0000313" key="2">
    <source>
        <dbReference type="Proteomes" id="UP000295293"/>
    </source>
</evidence>
<name>A0A4R6YNF7_9GAMM</name>
<keyword evidence="2" id="KW-1185">Reference proteome</keyword>
<dbReference type="Proteomes" id="UP000295293">
    <property type="component" value="Unassembled WGS sequence"/>
</dbReference>
<organism evidence="1 2">
    <name type="scientific">Tahibacter aquaticus</name>
    <dbReference type="NCBI Taxonomy" id="520092"/>
    <lineage>
        <taxon>Bacteria</taxon>
        <taxon>Pseudomonadati</taxon>
        <taxon>Pseudomonadota</taxon>
        <taxon>Gammaproteobacteria</taxon>
        <taxon>Lysobacterales</taxon>
        <taxon>Rhodanobacteraceae</taxon>
        <taxon>Tahibacter</taxon>
    </lineage>
</organism>
<sequence length="177" mass="19203">MSNVVHMDFNTRRQLAAGGVIPFPLAQDPSSILMYDHTLFAAQSCAAIARIGGDLFDTLRSEASATPVNHLTVVSAIRSAAARCHRETNRIAAGARVHIARQARGLGFATQVALADLQFAGIRLNELPGDERSYETDWLLANAQDIALSMQQRDQAKALAMHMQYPAILRSFDLSAA</sequence>
<gene>
    <name evidence="1" type="ORF">DFR29_11736</name>
</gene>